<dbReference type="SMART" id="SM00382">
    <property type="entry name" value="AAA"/>
    <property type="match status" value="1"/>
</dbReference>
<accession>L9WYA1</accession>
<dbReference type="InterPro" id="IPR050319">
    <property type="entry name" value="ABC_transp_ATP-bind"/>
</dbReference>
<dbReference type="GO" id="GO:0016887">
    <property type="term" value="F:ATP hydrolysis activity"/>
    <property type="evidence" value="ECO:0007669"/>
    <property type="project" value="InterPro"/>
</dbReference>
<evidence type="ECO:0000256" key="4">
    <source>
        <dbReference type="ARBA" id="ARBA00022840"/>
    </source>
</evidence>
<dbReference type="PROSITE" id="PS00211">
    <property type="entry name" value="ABC_TRANSPORTER_1"/>
    <property type="match status" value="1"/>
</dbReference>
<dbReference type="InterPro" id="IPR003593">
    <property type="entry name" value="AAA+_ATPase"/>
</dbReference>
<dbReference type="InterPro" id="IPR017871">
    <property type="entry name" value="ABC_transporter-like_CS"/>
</dbReference>
<dbReference type="CDD" id="cd03257">
    <property type="entry name" value="ABC_NikE_OppD_transporters"/>
    <property type="match status" value="1"/>
</dbReference>
<comment type="similarity">
    <text evidence="1">Belongs to the ABC transporter superfamily.</text>
</comment>
<sequence>MSADDPLVRVDGLEKYFWENDSVLDRLLGDDPVPVRAVDGVSFDIRPGETLGLVGESGCGKSTTGETVLRLQEPTDGDVAFDGSSVYDLEGKSLTEFRRNAQVVFQDPFSSLDPRMTIGGIVTQPLEIHDWPWTDADVESRAELRTDGISADIVSVTVDDDVDKLVSPVDGVATVHVTVRSSDVAGDVDPDERGIAEAEGAVAEVAEDLSIDVERGDGIEVHVSVGRSTKQLRLDRARDLLERVGLSVDQLDRYPHEFSGGQRQRIGIARALALEPEFMVLDEPTSALDVSVQAQVLNLLNDLQTEFDLTYLLISHDLSVIRHVCDRVAVMYLGEIVEIGPVDELFEDPKHPYTRALLDSVPRASTDERDRERETLSGDVPSPRDPPSGCRFRTRCPKVIPPADLEIDQETFRELMTLRERVESRDISLETVGDEDEFDLEGGTVVAADADAFARALKGRLLETELPPRHDEIVEDALASVAVGDWEEATERLREEYESVCERQNPALEADDHPVACHLYDEEAGRREAPAPER</sequence>
<keyword evidence="3" id="KW-0547">Nucleotide-binding</keyword>
<dbReference type="Pfam" id="PF00005">
    <property type="entry name" value="ABC_tran"/>
    <property type="match status" value="1"/>
</dbReference>
<dbReference type="InterPro" id="IPR027417">
    <property type="entry name" value="P-loop_NTPase"/>
</dbReference>
<dbReference type="NCBIfam" id="TIGR01727">
    <property type="entry name" value="oligo_HPY"/>
    <property type="match status" value="1"/>
</dbReference>
<dbReference type="Proteomes" id="UP000011688">
    <property type="component" value="Unassembled WGS sequence"/>
</dbReference>
<dbReference type="RefSeq" id="WP_005559305.1">
    <property type="nucleotide sequence ID" value="NZ_AOIB01000037.1"/>
</dbReference>
<proteinExistence type="inferred from homology"/>
<evidence type="ECO:0000313" key="7">
    <source>
        <dbReference type="EMBL" id="ELY54392.1"/>
    </source>
</evidence>
<keyword evidence="2" id="KW-0813">Transport</keyword>
<name>L9WYA1_9EURY</name>
<reference evidence="7 8" key="1">
    <citation type="journal article" date="2014" name="PLoS Genet.">
        <title>Phylogenetically driven sequencing of extremely halophilic archaea reveals strategies for static and dynamic osmo-response.</title>
        <authorList>
            <person name="Becker E.A."/>
            <person name="Seitzer P.M."/>
            <person name="Tritt A."/>
            <person name="Larsen D."/>
            <person name="Krusor M."/>
            <person name="Yao A.I."/>
            <person name="Wu D."/>
            <person name="Madern D."/>
            <person name="Eisen J.A."/>
            <person name="Darling A.E."/>
            <person name="Facciotti M.T."/>
        </authorList>
    </citation>
    <scope>NUCLEOTIDE SEQUENCE [LARGE SCALE GENOMIC DNA]</scope>
    <source>
        <strain evidence="7 8">DSM 10524</strain>
    </source>
</reference>
<protein>
    <submittedName>
        <fullName evidence="7">Oligopeptide/dipeptide ABC transporter ATPase</fullName>
    </submittedName>
</protein>
<dbReference type="InterPro" id="IPR013563">
    <property type="entry name" value="Oligopep_ABC_C"/>
</dbReference>
<keyword evidence="8" id="KW-1185">Reference proteome</keyword>
<dbReference type="eggNOG" id="arCOG00184">
    <property type="taxonomic scope" value="Archaea"/>
</dbReference>
<dbReference type="PROSITE" id="PS50893">
    <property type="entry name" value="ABC_TRANSPORTER_2"/>
    <property type="match status" value="1"/>
</dbReference>
<dbReference type="SUPFAM" id="SSF52540">
    <property type="entry name" value="P-loop containing nucleoside triphosphate hydrolases"/>
    <property type="match status" value="1"/>
</dbReference>
<dbReference type="PANTHER" id="PTHR43776">
    <property type="entry name" value="TRANSPORT ATP-BINDING PROTEIN"/>
    <property type="match status" value="1"/>
</dbReference>
<dbReference type="OrthoDB" id="18209at2157"/>
<evidence type="ECO:0000256" key="2">
    <source>
        <dbReference type="ARBA" id="ARBA00022448"/>
    </source>
</evidence>
<organism evidence="7 8">
    <name type="scientific">Natronococcus amylolyticus DSM 10524</name>
    <dbReference type="NCBI Taxonomy" id="1227497"/>
    <lineage>
        <taxon>Archaea</taxon>
        <taxon>Methanobacteriati</taxon>
        <taxon>Methanobacteriota</taxon>
        <taxon>Stenosarchaea group</taxon>
        <taxon>Halobacteria</taxon>
        <taxon>Halobacteriales</taxon>
        <taxon>Natrialbaceae</taxon>
        <taxon>Natronococcus</taxon>
    </lineage>
</organism>
<dbReference type="AlphaFoldDB" id="L9WYA1"/>
<dbReference type="PATRIC" id="fig|1227497.3.peg.4005"/>
<comment type="caution">
    <text evidence="7">The sequence shown here is derived from an EMBL/GenBank/DDBJ whole genome shotgun (WGS) entry which is preliminary data.</text>
</comment>
<dbReference type="Pfam" id="PF08352">
    <property type="entry name" value="oligo_HPY"/>
    <property type="match status" value="1"/>
</dbReference>
<gene>
    <name evidence="7" type="ORF">C491_19544</name>
</gene>
<evidence type="ECO:0000256" key="5">
    <source>
        <dbReference type="SAM" id="MobiDB-lite"/>
    </source>
</evidence>
<dbReference type="STRING" id="1227497.C491_19544"/>
<dbReference type="Gene3D" id="3.40.50.300">
    <property type="entry name" value="P-loop containing nucleotide triphosphate hydrolases"/>
    <property type="match status" value="2"/>
</dbReference>
<evidence type="ECO:0000256" key="1">
    <source>
        <dbReference type="ARBA" id="ARBA00005417"/>
    </source>
</evidence>
<dbReference type="GO" id="GO:0005524">
    <property type="term" value="F:ATP binding"/>
    <property type="evidence" value="ECO:0007669"/>
    <property type="project" value="UniProtKB-KW"/>
</dbReference>
<dbReference type="EMBL" id="AOIB01000037">
    <property type="protein sequence ID" value="ELY54392.1"/>
    <property type="molecule type" value="Genomic_DNA"/>
</dbReference>
<dbReference type="GO" id="GO:0055085">
    <property type="term" value="P:transmembrane transport"/>
    <property type="evidence" value="ECO:0007669"/>
    <property type="project" value="UniProtKB-ARBA"/>
</dbReference>
<dbReference type="PANTHER" id="PTHR43776:SF7">
    <property type="entry name" value="D,D-DIPEPTIDE TRANSPORT ATP-BINDING PROTEIN DDPF-RELATED"/>
    <property type="match status" value="1"/>
</dbReference>
<evidence type="ECO:0000313" key="8">
    <source>
        <dbReference type="Proteomes" id="UP000011688"/>
    </source>
</evidence>
<evidence type="ECO:0000256" key="3">
    <source>
        <dbReference type="ARBA" id="ARBA00022741"/>
    </source>
</evidence>
<feature type="compositionally biased region" description="Basic and acidic residues" evidence="5">
    <location>
        <begin position="365"/>
        <end position="376"/>
    </location>
</feature>
<keyword evidence="4" id="KW-0067">ATP-binding</keyword>
<feature type="domain" description="ABC transporter" evidence="6">
    <location>
        <begin position="8"/>
        <end position="358"/>
    </location>
</feature>
<feature type="region of interest" description="Disordered" evidence="5">
    <location>
        <begin position="360"/>
        <end position="393"/>
    </location>
</feature>
<dbReference type="GO" id="GO:0015833">
    <property type="term" value="P:peptide transport"/>
    <property type="evidence" value="ECO:0007669"/>
    <property type="project" value="InterPro"/>
</dbReference>
<evidence type="ECO:0000259" key="6">
    <source>
        <dbReference type="PROSITE" id="PS50893"/>
    </source>
</evidence>
<dbReference type="InterPro" id="IPR003439">
    <property type="entry name" value="ABC_transporter-like_ATP-bd"/>
</dbReference>